<keyword evidence="5 7" id="KW-0472">Membrane</keyword>
<feature type="transmembrane region" description="Helical" evidence="7">
    <location>
        <begin position="92"/>
        <end position="114"/>
    </location>
</feature>
<feature type="transmembrane region" description="Helical" evidence="7">
    <location>
        <begin position="801"/>
        <end position="831"/>
    </location>
</feature>
<feature type="domain" description="MacB-like periplasmic core" evidence="9">
    <location>
        <begin position="607"/>
        <end position="712"/>
    </location>
</feature>
<dbReference type="EMBL" id="JBHSPH010000009">
    <property type="protein sequence ID" value="MFC5864382.1"/>
    <property type="molecule type" value="Genomic_DNA"/>
</dbReference>
<dbReference type="PANTHER" id="PTHR30572">
    <property type="entry name" value="MEMBRANE COMPONENT OF TRANSPORTER-RELATED"/>
    <property type="match status" value="1"/>
</dbReference>
<sequence>MPILRRLANLFRRDKLQREIEAELAAHLAMRSEDNRAAGMSPREARRNAQLRFGNSASLTEKTMQADTALFLESLWLDTRFAMRQLRKSPGFAVIAVLMIAIGLGAATAIFAFVDAALIQPMPYKDPARLAAVYEVAEGCPLCNLSRQNWQDWRQTNTVFESFQAWGWASYLLRNSEGTTEARGARVSDGFFHTLGVIPVLGRDFYAGEEKPGATRTVLLSYSAWQKRFGSNPGVVGQSVRLSDNDYTIIGVLPREFHFAPLGEADFWTALNDLDSCEQRRGCHNLFGVARLKPGVTVAAAADAMRTMAAQLVVQYPDSNKGLSATAISLNDAIVGNMRPLLIALLCGSALLWIIASVNVISLLLIRSEGRRQEIAVRGALGASSGRLAWQFLLESFVLVTCGAACGIALAEITIRSMLHLIPTGRMDAMPYLLGLGLHSHAILFAASLACVSIIVCSLAPATRLASTFGGGSLHSGLAAGARGASGNTWRKLGARLVVVEVATAVILLAAAGLLGKSLFNLLHVDLGMQPDHLATLVVSAPKQVETDAQMMGLLRSLVDRVQSLPGVTRASVSSHLPDHDWDGGVMLVKPDDPPDKVPAPLPERDVSSSYLHTIGAQLLRGRYFTQEEDDASKPAIAIVNESLAKLYFPGQDPIGKRLAYMHSKNFMQIVGVVKDVKEGQMDTATRPVVYVPYMQGWSHSFYLVVRTATDAGAQLPTITAAVHGLNPLLATSDPVTMMTLINDSPSAYLHRSSAWVVGGFATLALLLSAVGLYGVIAYSVSQRRREIGVRMALGARRESVCYLVLREAGMLAAVGIAFGVIGSLCSATLIRSLLFGTQPWDVTTLLAVALLLAVCAFVASYIPARRAASLNPIEALRTE</sequence>
<dbReference type="Pfam" id="PF12704">
    <property type="entry name" value="MacB_PCD"/>
    <property type="match status" value="2"/>
</dbReference>
<dbReference type="InterPro" id="IPR017800">
    <property type="entry name" value="ADOP"/>
</dbReference>
<dbReference type="InterPro" id="IPR047928">
    <property type="entry name" value="Perm_prefix_1"/>
</dbReference>
<dbReference type="InterPro" id="IPR003838">
    <property type="entry name" value="ABC3_permease_C"/>
</dbReference>
<feature type="domain" description="MacB-like periplasmic core" evidence="9">
    <location>
        <begin position="94"/>
        <end position="307"/>
    </location>
</feature>
<evidence type="ECO:0000313" key="11">
    <source>
        <dbReference type="Proteomes" id="UP001596091"/>
    </source>
</evidence>
<feature type="domain" description="ABC3 transporter permease C-terminal" evidence="8">
    <location>
        <begin position="349"/>
        <end position="463"/>
    </location>
</feature>
<comment type="similarity">
    <text evidence="6">Belongs to the ABC-4 integral membrane protein family.</text>
</comment>
<keyword evidence="11" id="KW-1185">Reference proteome</keyword>
<name>A0ABW1EJB0_9BACT</name>
<evidence type="ECO:0000256" key="4">
    <source>
        <dbReference type="ARBA" id="ARBA00022989"/>
    </source>
</evidence>
<evidence type="ECO:0000256" key="2">
    <source>
        <dbReference type="ARBA" id="ARBA00022475"/>
    </source>
</evidence>
<dbReference type="NCBIfam" id="TIGR03434">
    <property type="entry name" value="ADOP"/>
    <property type="match status" value="1"/>
</dbReference>
<feature type="transmembrane region" description="Helical" evidence="7">
    <location>
        <begin position="388"/>
        <end position="411"/>
    </location>
</feature>
<feature type="transmembrane region" description="Helical" evidence="7">
    <location>
        <begin position="493"/>
        <end position="515"/>
    </location>
</feature>
<evidence type="ECO:0000256" key="1">
    <source>
        <dbReference type="ARBA" id="ARBA00004651"/>
    </source>
</evidence>
<keyword evidence="3 7" id="KW-0812">Transmembrane</keyword>
<feature type="transmembrane region" description="Helical" evidence="7">
    <location>
        <begin position="431"/>
        <end position="457"/>
    </location>
</feature>
<evidence type="ECO:0000256" key="6">
    <source>
        <dbReference type="ARBA" id="ARBA00038076"/>
    </source>
</evidence>
<comment type="caution">
    <text evidence="10">The sequence shown here is derived from an EMBL/GenBank/DDBJ whole genome shotgun (WGS) entry which is preliminary data.</text>
</comment>
<evidence type="ECO:0000259" key="9">
    <source>
        <dbReference type="Pfam" id="PF12704"/>
    </source>
</evidence>
<feature type="transmembrane region" description="Helical" evidence="7">
    <location>
        <begin position="755"/>
        <end position="781"/>
    </location>
</feature>
<accession>A0ABW1EJB0</accession>
<comment type="subcellular location">
    <subcellularLocation>
        <location evidence="1">Cell membrane</location>
        <topology evidence="1">Multi-pass membrane protein</topology>
    </subcellularLocation>
</comment>
<feature type="transmembrane region" description="Helical" evidence="7">
    <location>
        <begin position="341"/>
        <end position="367"/>
    </location>
</feature>
<keyword evidence="2" id="KW-1003">Cell membrane</keyword>
<evidence type="ECO:0000256" key="3">
    <source>
        <dbReference type="ARBA" id="ARBA00022692"/>
    </source>
</evidence>
<dbReference type="RefSeq" id="WP_263342117.1">
    <property type="nucleotide sequence ID" value="NZ_JAGSYH010000009.1"/>
</dbReference>
<dbReference type="Pfam" id="PF02687">
    <property type="entry name" value="FtsX"/>
    <property type="match status" value="2"/>
</dbReference>
<gene>
    <name evidence="10" type="ORF">ACFPT7_18900</name>
</gene>
<organism evidence="10 11">
    <name type="scientific">Acidicapsa dinghuensis</name>
    <dbReference type="NCBI Taxonomy" id="2218256"/>
    <lineage>
        <taxon>Bacteria</taxon>
        <taxon>Pseudomonadati</taxon>
        <taxon>Acidobacteriota</taxon>
        <taxon>Terriglobia</taxon>
        <taxon>Terriglobales</taxon>
        <taxon>Acidobacteriaceae</taxon>
        <taxon>Acidicapsa</taxon>
    </lineage>
</organism>
<keyword evidence="4 7" id="KW-1133">Transmembrane helix</keyword>
<evidence type="ECO:0000259" key="8">
    <source>
        <dbReference type="Pfam" id="PF02687"/>
    </source>
</evidence>
<dbReference type="PANTHER" id="PTHR30572:SF4">
    <property type="entry name" value="ABC TRANSPORTER PERMEASE YTRF"/>
    <property type="match status" value="1"/>
</dbReference>
<dbReference type="Proteomes" id="UP001596091">
    <property type="component" value="Unassembled WGS sequence"/>
</dbReference>
<evidence type="ECO:0000256" key="5">
    <source>
        <dbReference type="ARBA" id="ARBA00023136"/>
    </source>
</evidence>
<reference evidence="11" key="1">
    <citation type="journal article" date="2019" name="Int. J. Syst. Evol. Microbiol.">
        <title>The Global Catalogue of Microorganisms (GCM) 10K type strain sequencing project: providing services to taxonomists for standard genome sequencing and annotation.</title>
        <authorList>
            <consortium name="The Broad Institute Genomics Platform"/>
            <consortium name="The Broad Institute Genome Sequencing Center for Infectious Disease"/>
            <person name="Wu L."/>
            <person name="Ma J."/>
        </authorList>
    </citation>
    <scope>NUCLEOTIDE SEQUENCE [LARGE SCALE GENOMIC DNA]</scope>
    <source>
        <strain evidence="11">JCM 4087</strain>
    </source>
</reference>
<feature type="transmembrane region" description="Helical" evidence="7">
    <location>
        <begin position="843"/>
        <end position="863"/>
    </location>
</feature>
<proteinExistence type="inferred from homology"/>
<dbReference type="InterPro" id="IPR050250">
    <property type="entry name" value="Macrolide_Exporter_MacB"/>
</dbReference>
<protein>
    <submittedName>
        <fullName evidence="10">ADOP family duplicated permease</fullName>
    </submittedName>
</protein>
<feature type="domain" description="ABC3 transporter permease C-terminal" evidence="8">
    <location>
        <begin position="761"/>
        <end position="873"/>
    </location>
</feature>
<dbReference type="InterPro" id="IPR025857">
    <property type="entry name" value="MacB_PCD"/>
</dbReference>
<evidence type="ECO:0000313" key="10">
    <source>
        <dbReference type="EMBL" id="MFC5864382.1"/>
    </source>
</evidence>
<evidence type="ECO:0000256" key="7">
    <source>
        <dbReference type="SAM" id="Phobius"/>
    </source>
</evidence>
<dbReference type="NCBIfam" id="NF038403">
    <property type="entry name" value="perm_prefix_1"/>
    <property type="match status" value="1"/>
</dbReference>